<name>A0P5N5_9PROT</name>
<sequence>MGKFLNKYSIVGQSILVMSIFGGIFAFLLAIFFEFSNPVILKSEAQAKQRLLLQVIGEKKYDNDLDTDFINISPNTYLKSKKDTKAYIARYQNTIQAIIIESRAPDGYSGDIILLVGISPDGKIIGSRVVKHQETPGLGDYIDIAKSDWILMFQGLNLKDKSSSMWAVKKDRGDFDYMAGATITARAAIKAVHNALLFFNENKAQLGID</sequence>
<evidence type="ECO:0000256" key="3">
    <source>
        <dbReference type="ARBA" id="ARBA00022630"/>
    </source>
</evidence>
<evidence type="ECO:0000256" key="7">
    <source>
        <dbReference type="SAM" id="Phobius"/>
    </source>
</evidence>
<evidence type="ECO:0000256" key="2">
    <source>
        <dbReference type="ARBA" id="ARBA00022553"/>
    </source>
</evidence>
<dbReference type="PIRSF" id="PIRSF006091">
    <property type="entry name" value="E_trnsport_RnfG"/>
    <property type="match status" value="1"/>
</dbReference>
<keyword evidence="4 6" id="KW-0288">FMN</keyword>
<evidence type="ECO:0000313" key="10">
    <source>
        <dbReference type="Proteomes" id="UP000054262"/>
    </source>
</evidence>
<dbReference type="GO" id="GO:0009055">
    <property type="term" value="F:electron transfer activity"/>
    <property type="evidence" value="ECO:0007669"/>
    <property type="project" value="InterPro"/>
</dbReference>
<comment type="subcellular location">
    <subcellularLocation>
        <location evidence="6">Cell inner membrane</location>
        <topology evidence="6">Single-pass membrane protein</topology>
    </subcellularLocation>
</comment>
<keyword evidence="2 6" id="KW-0597">Phosphoprotein</keyword>
<reference evidence="9 10" key="1">
    <citation type="submission" date="2006-11" db="EMBL/GenBank/DDBJ databases">
        <authorList>
            <person name="Giovannoni S."/>
            <person name="Vergin K."/>
            <person name="Ferriera S."/>
            <person name="Johnson J."/>
            <person name="Kravitz S."/>
            <person name="Beeson K."/>
            <person name="Sutton G."/>
            <person name="Rogers Y.-H."/>
            <person name="Friedman R."/>
            <person name="Frazier M."/>
            <person name="Venter J.C."/>
        </authorList>
    </citation>
    <scope>NUCLEOTIDE SEQUENCE [LARGE SCALE GENOMIC DNA]</scope>
    <source>
        <strain evidence="9 10">HTCC2181</strain>
    </source>
</reference>
<feature type="domain" description="FMN-binding" evidence="8">
    <location>
        <begin position="107"/>
        <end position="199"/>
    </location>
</feature>
<comment type="caution">
    <text evidence="9">The sequence shown here is derived from an EMBL/GenBank/DDBJ whole genome shotgun (WGS) entry which is preliminary data.</text>
</comment>
<dbReference type="GO" id="GO:0005886">
    <property type="term" value="C:plasma membrane"/>
    <property type="evidence" value="ECO:0007669"/>
    <property type="project" value="UniProtKB-SubCell"/>
</dbReference>
<evidence type="ECO:0000313" key="9">
    <source>
        <dbReference type="EMBL" id="EAV46845.1"/>
    </source>
</evidence>
<dbReference type="InterPro" id="IPR010209">
    <property type="entry name" value="Ion_transpt_RnfG/RsxG"/>
</dbReference>
<dbReference type="SMART" id="SM00900">
    <property type="entry name" value="FMN_bind"/>
    <property type="match status" value="1"/>
</dbReference>
<evidence type="ECO:0000256" key="6">
    <source>
        <dbReference type="HAMAP-Rule" id="MF_00479"/>
    </source>
</evidence>
<dbReference type="HAMAP" id="MF_00479">
    <property type="entry name" value="RsxG_RnfG"/>
    <property type="match status" value="1"/>
</dbReference>
<feature type="modified residue" description="FMN phosphoryl threonine" evidence="6">
    <location>
        <position position="182"/>
    </location>
</feature>
<keyword evidence="6" id="KW-1003">Cell membrane</keyword>
<evidence type="ECO:0000256" key="5">
    <source>
        <dbReference type="ARBA" id="ARBA00022982"/>
    </source>
</evidence>
<dbReference type="PANTHER" id="PTHR36118:SF1">
    <property type="entry name" value="ION-TRANSLOCATING OXIDOREDUCTASE COMPLEX SUBUNIT G"/>
    <property type="match status" value="1"/>
</dbReference>
<evidence type="ECO:0000256" key="4">
    <source>
        <dbReference type="ARBA" id="ARBA00022643"/>
    </source>
</evidence>
<protein>
    <recommendedName>
        <fullName evidence="6">Ion-translocating oxidoreductase complex subunit G</fullName>
        <ecNumber evidence="6">7.-.-.-</ecNumber>
    </recommendedName>
    <alternativeName>
        <fullName evidence="6">Rnf electron transport complex subunit G</fullName>
    </alternativeName>
</protein>
<proteinExistence type="inferred from homology"/>
<keyword evidence="6 7" id="KW-0472">Membrane</keyword>
<comment type="similarity">
    <text evidence="6">Belongs to the RnfG family.</text>
</comment>
<keyword evidence="5 6" id="KW-0249">Electron transport</keyword>
<dbReference type="EMBL" id="AAUX01000001">
    <property type="protein sequence ID" value="EAV46845.1"/>
    <property type="molecule type" value="Genomic_DNA"/>
</dbReference>
<dbReference type="Pfam" id="PF04205">
    <property type="entry name" value="FMN_bind"/>
    <property type="match status" value="1"/>
</dbReference>
<comment type="subunit">
    <text evidence="6">The complex is composed of six subunits: RnfA, RnfB, RnfC, RnfD, RnfE and RnfG.</text>
</comment>
<keyword evidence="6" id="KW-0997">Cell inner membrane</keyword>
<dbReference type="NCBIfam" id="NF002519">
    <property type="entry name" value="PRK01908.1"/>
    <property type="match status" value="1"/>
</dbReference>
<comment type="cofactor">
    <cofactor evidence="6">
        <name>FMN</name>
        <dbReference type="ChEBI" id="CHEBI:58210"/>
    </cofactor>
</comment>
<gene>
    <name evidence="6" type="primary">rnfG</name>
    <name evidence="9" type="ORF">MB2181_02190</name>
</gene>
<feature type="transmembrane region" description="Helical" evidence="7">
    <location>
        <begin position="12"/>
        <end position="33"/>
    </location>
</feature>
<dbReference type="InterPro" id="IPR007329">
    <property type="entry name" value="FMN-bd"/>
</dbReference>
<accession>A0P5N5</accession>
<keyword evidence="6" id="KW-1278">Translocase</keyword>
<keyword evidence="6 7" id="KW-1133">Transmembrane helix</keyword>
<dbReference type="AlphaFoldDB" id="A0P5N5"/>
<keyword evidence="1 6" id="KW-0813">Transport</keyword>
<keyword evidence="10" id="KW-1185">Reference proteome</keyword>
<dbReference type="GO" id="GO:0022900">
    <property type="term" value="P:electron transport chain"/>
    <property type="evidence" value="ECO:0007669"/>
    <property type="project" value="UniProtKB-UniRule"/>
</dbReference>
<evidence type="ECO:0000256" key="1">
    <source>
        <dbReference type="ARBA" id="ARBA00022448"/>
    </source>
</evidence>
<keyword evidence="6 7" id="KW-0812">Transmembrane</keyword>
<dbReference type="EC" id="7.-.-.-" evidence="6"/>
<organism evidence="9 10">
    <name type="scientific">Methylophilales bacterium HTCC2181</name>
    <dbReference type="NCBI Taxonomy" id="383631"/>
    <lineage>
        <taxon>Bacteria</taxon>
        <taxon>Pseudomonadati</taxon>
        <taxon>Pseudomonadota</taxon>
        <taxon>Betaproteobacteria</taxon>
        <taxon>Nitrosomonadales</taxon>
        <taxon>OM43 clade</taxon>
    </lineage>
</organism>
<evidence type="ECO:0000259" key="8">
    <source>
        <dbReference type="SMART" id="SM00900"/>
    </source>
</evidence>
<dbReference type="OrthoDB" id="9784165at2"/>
<dbReference type="GO" id="GO:0010181">
    <property type="term" value="F:FMN binding"/>
    <property type="evidence" value="ECO:0007669"/>
    <property type="project" value="InterPro"/>
</dbReference>
<comment type="function">
    <text evidence="6">Part of a membrane-bound complex that couples electron transfer with translocation of ions across the membrane.</text>
</comment>
<dbReference type="NCBIfam" id="TIGR01947">
    <property type="entry name" value="rnfG"/>
    <property type="match status" value="1"/>
</dbReference>
<keyword evidence="3 6" id="KW-0285">Flavoprotein</keyword>
<dbReference type="Proteomes" id="UP000054262">
    <property type="component" value="Unassembled WGS sequence"/>
</dbReference>
<dbReference type="PANTHER" id="PTHR36118">
    <property type="entry name" value="ION-TRANSLOCATING OXIDOREDUCTASE COMPLEX SUBUNIT G"/>
    <property type="match status" value="1"/>
</dbReference>